<dbReference type="Pfam" id="PF06810">
    <property type="entry name" value="Phage_scaffold"/>
    <property type="match status" value="1"/>
</dbReference>
<keyword evidence="3" id="KW-1185">Reference proteome</keyword>
<evidence type="ECO:0000256" key="1">
    <source>
        <dbReference type="SAM" id="MobiDB-lite"/>
    </source>
</evidence>
<dbReference type="EMBL" id="RBVX01000093">
    <property type="protein sequence ID" value="RSL29122.1"/>
    <property type="molecule type" value="Genomic_DNA"/>
</dbReference>
<reference evidence="2 3" key="1">
    <citation type="submission" date="2018-10" db="EMBL/GenBank/DDBJ databases">
        <title>Draft genome sequence of Bacillus salarius IM0101, isolated from a hypersaline soil in Inner Mongolia, China.</title>
        <authorList>
            <person name="Yamprayoonswat W."/>
            <person name="Boonvisut S."/>
            <person name="Jumpathong W."/>
            <person name="Sittihan S."/>
            <person name="Ruangsuj P."/>
            <person name="Wanthongcharoen S."/>
            <person name="Thongpramul N."/>
            <person name="Pimmason S."/>
            <person name="Yu B."/>
            <person name="Yasawong M."/>
        </authorList>
    </citation>
    <scope>NUCLEOTIDE SEQUENCE [LARGE SCALE GENOMIC DNA]</scope>
    <source>
        <strain evidence="2 3">IM0101</strain>
    </source>
</reference>
<evidence type="ECO:0000313" key="2">
    <source>
        <dbReference type="EMBL" id="RSL29122.1"/>
    </source>
</evidence>
<dbReference type="AlphaFoldDB" id="A0A428MSG6"/>
<gene>
    <name evidence="2" type="ORF">D7Z54_32960</name>
</gene>
<feature type="compositionally biased region" description="Basic and acidic residues" evidence="1">
    <location>
        <begin position="197"/>
        <end position="236"/>
    </location>
</feature>
<sequence length="236" mass="27104">MAEENEANVQQTQEAEETNVEEEGSAQETSETTEETSEQAEKTFTQSELDEIISKRIERERSKYSDYDDIRKKAEEYEKEAEERRLAEMSEKERAEEEAKKHEQEKEEYRQQLESYKTQVEQEKISNEFIKQAQAANIAYVDDALALADLSAVTVEEGKVSGVDDVVNSLIENKPFLLAQQKQKRSVGEPTNNGGERATDKTAEQAWKEAEDKAKKTGRIEDRMEAAKLKREAKRQ</sequence>
<protein>
    <submittedName>
        <fullName evidence="2">DUF4355 domain-containing protein</fullName>
    </submittedName>
</protein>
<proteinExistence type="predicted"/>
<feature type="compositionally biased region" description="Acidic residues" evidence="1">
    <location>
        <begin position="14"/>
        <end position="38"/>
    </location>
</feature>
<dbReference type="Proteomes" id="UP000275076">
    <property type="component" value="Unassembled WGS sequence"/>
</dbReference>
<feature type="region of interest" description="Disordered" evidence="1">
    <location>
        <begin position="1"/>
        <end position="114"/>
    </location>
</feature>
<evidence type="ECO:0000313" key="3">
    <source>
        <dbReference type="Proteomes" id="UP000275076"/>
    </source>
</evidence>
<dbReference type="InterPro" id="IPR009636">
    <property type="entry name" value="SCAF"/>
</dbReference>
<feature type="compositionally biased region" description="Basic and acidic residues" evidence="1">
    <location>
        <begin position="52"/>
        <end position="111"/>
    </location>
</feature>
<dbReference type="OrthoDB" id="2626708at2"/>
<accession>A0A428MSG6</accession>
<comment type="caution">
    <text evidence="2">The sequence shown here is derived from an EMBL/GenBank/DDBJ whole genome shotgun (WGS) entry which is preliminary data.</text>
</comment>
<dbReference type="RefSeq" id="WP_125563135.1">
    <property type="nucleotide sequence ID" value="NZ_RBVX01000093.1"/>
</dbReference>
<organism evidence="2 3">
    <name type="scientific">Salibacterium salarium</name>
    <dbReference type="NCBI Taxonomy" id="284579"/>
    <lineage>
        <taxon>Bacteria</taxon>
        <taxon>Bacillati</taxon>
        <taxon>Bacillota</taxon>
        <taxon>Bacilli</taxon>
        <taxon>Bacillales</taxon>
        <taxon>Bacillaceae</taxon>
    </lineage>
</organism>
<name>A0A428MSG6_9BACI</name>
<feature type="region of interest" description="Disordered" evidence="1">
    <location>
        <begin position="181"/>
        <end position="236"/>
    </location>
</feature>